<protein>
    <recommendedName>
        <fullName evidence="4 7">Aldose 1-epimerase</fullName>
        <ecNumber evidence="4 7">5.1.3.3</ecNumber>
    </recommendedName>
</protein>
<dbReference type="AlphaFoldDB" id="F0Y8H4"/>
<evidence type="ECO:0000313" key="11">
    <source>
        <dbReference type="EMBL" id="EGB08713.1"/>
    </source>
</evidence>
<dbReference type="PANTHER" id="PTHR10091">
    <property type="entry name" value="ALDOSE-1-EPIMERASE"/>
    <property type="match status" value="1"/>
</dbReference>
<feature type="active site" description="Proton acceptor" evidence="8">
    <location>
        <position position="320"/>
    </location>
</feature>
<evidence type="ECO:0000313" key="12">
    <source>
        <dbReference type="Proteomes" id="UP000002729"/>
    </source>
</evidence>
<dbReference type="GO" id="GO:0006006">
    <property type="term" value="P:glucose metabolic process"/>
    <property type="evidence" value="ECO:0007669"/>
    <property type="project" value="TreeGrafter"/>
</dbReference>
<dbReference type="GO" id="GO:0004034">
    <property type="term" value="F:aldose 1-epimerase activity"/>
    <property type="evidence" value="ECO:0007669"/>
    <property type="project" value="UniProtKB-EC"/>
</dbReference>
<evidence type="ECO:0000256" key="5">
    <source>
        <dbReference type="ARBA" id="ARBA00023235"/>
    </source>
</evidence>
<dbReference type="OMA" id="IYHHISR"/>
<dbReference type="Proteomes" id="UP000002729">
    <property type="component" value="Unassembled WGS sequence"/>
</dbReference>
<evidence type="ECO:0000256" key="8">
    <source>
        <dbReference type="PIRSR" id="PIRSR005096-1"/>
    </source>
</evidence>
<dbReference type="InterPro" id="IPR018052">
    <property type="entry name" value="Ald1_epimerase_CS"/>
</dbReference>
<dbReference type="PIRSF" id="PIRSF005096">
    <property type="entry name" value="GALM"/>
    <property type="match status" value="1"/>
</dbReference>
<name>F0Y8H4_AURAN</name>
<feature type="binding site" evidence="10">
    <location>
        <begin position="170"/>
        <end position="172"/>
    </location>
    <ligand>
        <name>beta-D-galactose</name>
        <dbReference type="ChEBI" id="CHEBI:27667"/>
    </ligand>
</feature>
<keyword evidence="5 7" id="KW-0413">Isomerase</keyword>
<comment type="similarity">
    <text evidence="3 7">Belongs to the aldose epimerase family.</text>
</comment>
<evidence type="ECO:0000256" key="3">
    <source>
        <dbReference type="ARBA" id="ARBA00006206"/>
    </source>
</evidence>
<gene>
    <name evidence="11" type="ORF">AURANDRAFT_25849</name>
</gene>
<keyword evidence="12" id="KW-1185">Reference proteome</keyword>
<dbReference type="InterPro" id="IPR015443">
    <property type="entry name" value="Aldose_1-epimerase"/>
</dbReference>
<dbReference type="EMBL" id="GL833127">
    <property type="protein sequence ID" value="EGB08713.1"/>
    <property type="molecule type" value="Genomic_DNA"/>
</dbReference>
<proteinExistence type="inferred from homology"/>
<accession>F0Y8H4</accession>
<dbReference type="InterPro" id="IPR014718">
    <property type="entry name" value="GH-type_carb-bd"/>
</dbReference>
<evidence type="ECO:0000256" key="10">
    <source>
        <dbReference type="PIRSR" id="PIRSR005096-3"/>
    </source>
</evidence>
<comment type="catalytic activity">
    <reaction evidence="1 7">
        <text>alpha-D-glucose = beta-D-glucose</text>
        <dbReference type="Rhea" id="RHEA:10264"/>
        <dbReference type="ChEBI" id="CHEBI:15903"/>
        <dbReference type="ChEBI" id="CHEBI:17925"/>
        <dbReference type="EC" id="5.1.3.3"/>
    </reaction>
</comment>
<dbReference type="RefSeq" id="XP_009036699.1">
    <property type="nucleotide sequence ID" value="XM_009038451.1"/>
</dbReference>
<dbReference type="GeneID" id="20220113"/>
<reference evidence="11 12" key="1">
    <citation type="journal article" date="2011" name="Proc. Natl. Acad. Sci. U.S.A.">
        <title>Niche of harmful alga Aureococcus anophagefferens revealed through ecogenomics.</title>
        <authorList>
            <person name="Gobler C.J."/>
            <person name="Berry D.L."/>
            <person name="Dyhrman S.T."/>
            <person name="Wilhelm S.W."/>
            <person name="Salamov A."/>
            <person name="Lobanov A.V."/>
            <person name="Zhang Y."/>
            <person name="Collier J.L."/>
            <person name="Wurch L.L."/>
            <person name="Kustka A.B."/>
            <person name="Dill B.D."/>
            <person name="Shah M."/>
            <person name="VerBerkmoes N.C."/>
            <person name="Kuo A."/>
            <person name="Terry A."/>
            <person name="Pangilinan J."/>
            <person name="Lindquist E.A."/>
            <person name="Lucas S."/>
            <person name="Paulsen I.T."/>
            <person name="Hattenrath-Lehmann T.K."/>
            <person name="Talmage S.C."/>
            <person name="Walker E.A."/>
            <person name="Koch F."/>
            <person name="Burson A.M."/>
            <person name="Marcoval M.A."/>
            <person name="Tang Y.Z."/>
            <person name="Lecleir G.R."/>
            <person name="Coyne K.J."/>
            <person name="Berg G.M."/>
            <person name="Bertrand E.M."/>
            <person name="Saito M.A."/>
            <person name="Gladyshev V.N."/>
            <person name="Grigoriev I.V."/>
        </authorList>
    </citation>
    <scope>NUCLEOTIDE SEQUENCE [LARGE SCALE GENOMIC DNA]</scope>
    <source>
        <strain evidence="12">CCMP 1984</strain>
    </source>
</reference>
<dbReference type="InterPro" id="IPR008183">
    <property type="entry name" value="Aldose_1/G6P_1-epimerase"/>
</dbReference>
<evidence type="ECO:0000256" key="4">
    <source>
        <dbReference type="ARBA" id="ARBA00013185"/>
    </source>
</evidence>
<dbReference type="OrthoDB" id="274691at2759"/>
<dbReference type="PANTHER" id="PTHR10091:SF49">
    <property type="entry name" value="ALDOSE 1-EPIMERASE"/>
    <property type="match status" value="1"/>
</dbReference>
<organism evidence="12">
    <name type="scientific">Aureococcus anophagefferens</name>
    <name type="common">Harmful bloom alga</name>
    <dbReference type="NCBI Taxonomy" id="44056"/>
    <lineage>
        <taxon>Eukaryota</taxon>
        <taxon>Sar</taxon>
        <taxon>Stramenopiles</taxon>
        <taxon>Ochrophyta</taxon>
        <taxon>Pelagophyceae</taxon>
        <taxon>Pelagomonadales</taxon>
        <taxon>Pelagomonadaceae</taxon>
        <taxon>Aureococcus</taxon>
    </lineage>
</organism>
<dbReference type="GO" id="GO:0030246">
    <property type="term" value="F:carbohydrate binding"/>
    <property type="evidence" value="ECO:0007669"/>
    <property type="project" value="InterPro"/>
</dbReference>
<evidence type="ECO:0000256" key="7">
    <source>
        <dbReference type="PIRNR" id="PIRNR005096"/>
    </source>
</evidence>
<dbReference type="Pfam" id="PF01263">
    <property type="entry name" value="Aldose_epim"/>
    <property type="match status" value="1"/>
</dbReference>
<evidence type="ECO:0000256" key="9">
    <source>
        <dbReference type="PIRSR" id="PIRSR005096-2"/>
    </source>
</evidence>
<evidence type="ECO:0000256" key="2">
    <source>
        <dbReference type="ARBA" id="ARBA00005028"/>
    </source>
</evidence>
<dbReference type="KEGG" id="aaf:AURANDRAFT_25849"/>
<dbReference type="CDD" id="cd09019">
    <property type="entry name" value="galactose_mutarotase_like"/>
    <property type="match status" value="1"/>
</dbReference>
<dbReference type="EC" id="5.1.3.3" evidence="4 7"/>
<dbReference type="InterPro" id="IPR047215">
    <property type="entry name" value="Galactose_mutarotase-like"/>
</dbReference>
<dbReference type="SUPFAM" id="SSF74650">
    <property type="entry name" value="Galactose mutarotase-like"/>
    <property type="match status" value="1"/>
</dbReference>
<evidence type="ECO:0000256" key="6">
    <source>
        <dbReference type="ARBA" id="ARBA00023277"/>
    </source>
</evidence>
<feature type="active site" description="Proton donor" evidence="8">
    <location>
        <position position="170"/>
    </location>
</feature>
<dbReference type="UniPathway" id="UPA00242"/>
<comment type="pathway">
    <text evidence="2 7">Carbohydrate metabolism; hexose metabolism.</text>
</comment>
<dbReference type="PROSITE" id="PS00545">
    <property type="entry name" value="ALDOSE_1_EPIMERASE"/>
    <property type="match status" value="1"/>
</dbReference>
<dbReference type="Gene3D" id="2.70.98.10">
    <property type="match status" value="1"/>
</dbReference>
<dbReference type="InterPro" id="IPR011013">
    <property type="entry name" value="Gal_mutarotase_sf_dom"/>
</dbReference>
<dbReference type="GO" id="GO:0033499">
    <property type="term" value="P:galactose catabolic process via UDP-galactose, Leloir pathway"/>
    <property type="evidence" value="ECO:0007669"/>
    <property type="project" value="TreeGrafter"/>
</dbReference>
<dbReference type="InParanoid" id="F0Y8H4"/>
<feature type="binding site" evidence="9">
    <location>
        <position position="237"/>
    </location>
    <ligand>
        <name>beta-D-galactose</name>
        <dbReference type="ChEBI" id="CHEBI:27667"/>
    </ligand>
</feature>
<keyword evidence="6 7" id="KW-0119">Carbohydrate metabolism</keyword>
<feature type="binding site" evidence="10">
    <location>
        <begin position="73"/>
        <end position="74"/>
    </location>
    <ligand>
        <name>beta-D-galactose</name>
        <dbReference type="ChEBI" id="CHEBI:27667"/>
    </ligand>
</feature>
<evidence type="ECO:0000256" key="1">
    <source>
        <dbReference type="ARBA" id="ARBA00001614"/>
    </source>
</evidence>
<sequence>MTQQASYTLRHAVASSIVVTVRPLGATLSSVLAPDRNGALGEVTLGFDEGEGDAPYLDGRSAYFGCVAGRVANRTKGAAFELDGATYTLAANDGANHLHGGTVGFDKRRWTVVDASATALTLALRSGDGDEGYPGTLDARVTYSLPDPRTLRVAYAATTDKATPVNLTNHAYWNLNDGGASPVVDHELQVDASFYTPVGEGAIPTGEIRRAAGAMDLSAGRRLGDALYDTDGGAGYDHNYARPRAGESFPAATARDRALGGAVAPGGLRRAAALYAPASGRAMVVSTDQPGVQVYTGNFLDGVAGRGGTRYGRHAGLCLETQLFPDALHNAHFPSAVLRPGSTYAHATEHVFSAAAARPAL</sequence>
<dbReference type="eggNOG" id="KOG1604">
    <property type="taxonomic scope" value="Eukaryota"/>
</dbReference>